<reference evidence="5" key="2">
    <citation type="submission" date="2015-01" db="EMBL/GenBank/DDBJ databases">
        <title>Evolutionary Origins and Diversification of the Mycorrhizal Mutualists.</title>
        <authorList>
            <consortium name="DOE Joint Genome Institute"/>
            <consortium name="Mycorrhizal Genomics Consortium"/>
            <person name="Kohler A."/>
            <person name="Kuo A."/>
            <person name="Nagy L.G."/>
            <person name="Floudas D."/>
            <person name="Copeland A."/>
            <person name="Barry K.W."/>
            <person name="Cichocki N."/>
            <person name="Veneault-Fourrey C."/>
            <person name="LaButti K."/>
            <person name="Lindquist E.A."/>
            <person name="Lipzen A."/>
            <person name="Lundell T."/>
            <person name="Morin E."/>
            <person name="Murat C."/>
            <person name="Riley R."/>
            <person name="Ohm R."/>
            <person name="Sun H."/>
            <person name="Tunlid A."/>
            <person name="Henrissat B."/>
            <person name="Grigoriev I.V."/>
            <person name="Hibbett D.S."/>
            <person name="Martin F."/>
        </authorList>
    </citation>
    <scope>NUCLEOTIDE SEQUENCE [LARGE SCALE GENOMIC DNA]</scope>
    <source>
        <strain evidence="5">F 1598</strain>
    </source>
</reference>
<keyword evidence="2" id="KW-0288">FMN</keyword>
<keyword evidence="5" id="KW-1185">Reference proteome</keyword>
<keyword evidence="3" id="KW-0560">Oxidoreductase</keyword>
<dbReference type="Proteomes" id="UP000054166">
    <property type="component" value="Unassembled WGS sequence"/>
</dbReference>
<dbReference type="Gene3D" id="3.20.20.70">
    <property type="entry name" value="Aldolase class I"/>
    <property type="match status" value="1"/>
</dbReference>
<evidence type="ECO:0000313" key="5">
    <source>
        <dbReference type="Proteomes" id="UP000054166"/>
    </source>
</evidence>
<evidence type="ECO:0000313" key="4">
    <source>
        <dbReference type="EMBL" id="KIM80539.1"/>
    </source>
</evidence>
<dbReference type="AlphaFoldDB" id="A0A0C3FKN7"/>
<sequence>MQPIITKLTKLLGVTSPIIVPPMAFASTDKLAVAVTSAGGFALVPAAFHSSAILKSTLQYIRSQLNVPANAAVPVGVGFIGWILDNTESSDDPRIGPVLDELPMAVWFAFGNDLGKYIAQVHAHDARRDHKTIVFVIVHSVVDALRAANEWKVDVLVVQGIESGGHGSANAPPLSSFLQAVLSAIPDGPVVIAAGGVSTGAQIAALLTQGAAGVVLGTRFLFTHECQYSPAMKEVLVSSDLNATERSMAFDEVFRTMGWPEGINGRAIANDVYRDYLEGVALEERIKRYDEGKAEGDNKRLIIWAGVGVGLTDEIKSASDVFNELHEETVKTLAAASRLLG</sequence>
<evidence type="ECO:0000256" key="3">
    <source>
        <dbReference type="ARBA" id="ARBA00023002"/>
    </source>
</evidence>
<organism evidence="4 5">
    <name type="scientific">Piloderma croceum (strain F 1598)</name>
    <dbReference type="NCBI Taxonomy" id="765440"/>
    <lineage>
        <taxon>Eukaryota</taxon>
        <taxon>Fungi</taxon>
        <taxon>Dikarya</taxon>
        <taxon>Basidiomycota</taxon>
        <taxon>Agaricomycotina</taxon>
        <taxon>Agaricomycetes</taxon>
        <taxon>Agaricomycetidae</taxon>
        <taxon>Atheliales</taxon>
        <taxon>Atheliaceae</taxon>
        <taxon>Piloderma</taxon>
    </lineage>
</organism>
<keyword evidence="1" id="KW-0285">Flavoprotein</keyword>
<dbReference type="InterPro" id="IPR013785">
    <property type="entry name" value="Aldolase_TIM"/>
</dbReference>
<dbReference type="STRING" id="765440.A0A0C3FKN7"/>
<name>A0A0C3FKN7_PILCF</name>
<dbReference type="CDD" id="cd04730">
    <property type="entry name" value="NPD_like"/>
    <property type="match status" value="1"/>
</dbReference>
<dbReference type="EMBL" id="KN833003">
    <property type="protein sequence ID" value="KIM80539.1"/>
    <property type="molecule type" value="Genomic_DNA"/>
</dbReference>
<accession>A0A0C3FKN7</accession>
<gene>
    <name evidence="4" type="ORF">PILCRDRAFT_822259</name>
</gene>
<dbReference type="HOGENOM" id="CLU_038732_9_1_1"/>
<proteinExistence type="predicted"/>
<evidence type="ECO:0000256" key="2">
    <source>
        <dbReference type="ARBA" id="ARBA00022643"/>
    </source>
</evidence>
<reference evidence="4 5" key="1">
    <citation type="submission" date="2014-04" db="EMBL/GenBank/DDBJ databases">
        <authorList>
            <consortium name="DOE Joint Genome Institute"/>
            <person name="Kuo A."/>
            <person name="Tarkka M."/>
            <person name="Buscot F."/>
            <person name="Kohler A."/>
            <person name="Nagy L.G."/>
            <person name="Floudas D."/>
            <person name="Copeland A."/>
            <person name="Barry K.W."/>
            <person name="Cichocki N."/>
            <person name="Veneault-Fourrey C."/>
            <person name="LaButti K."/>
            <person name="Lindquist E.A."/>
            <person name="Lipzen A."/>
            <person name="Lundell T."/>
            <person name="Morin E."/>
            <person name="Murat C."/>
            <person name="Sun H."/>
            <person name="Tunlid A."/>
            <person name="Henrissat B."/>
            <person name="Grigoriev I.V."/>
            <person name="Hibbett D.S."/>
            <person name="Martin F."/>
            <person name="Nordberg H.P."/>
            <person name="Cantor M.N."/>
            <person name="Hua S.X."/>
        </authorList>
    </citation>
    <scope>NUCLEOTIDE SEQUENCE [LARGE SCALE GENOMIC DNA]</scope>
    <source>
        <strain evidence="4 5">F 1598</strain>
    </source>
</reference>
<protein>
    <submittedName>
        <fullName evidence="4">Uncharacterized protein</fullName>
    </submittedName>
</protein>
<dbReference type="OrthoDB" id="2349068at2759"/>
<dbReference type="SUPFAM" id="SSF51412">
    <property type="entry name" value="Inosine monophosphate dehydrogenase (IMPDH)"/>
    <property type="match status" value="1"/>
</dbReference>
<dbReference type="Pfam" id="PF03060">
    <property type="entry name" value="NMO"/>
    <property type="match status" value="1"/>
</dbReference>
<dbReference type="PANTHER" id="PTHR32332">
    <property type="entry name" value="2-NITROPROPANE DIOXYGENASE"/>
    <property type="match status" value="1"/>
</dbReference>
<dbReference type="GO" id="GO:0018580">
    <property type="term" value="F:nitronate monooxygenase activity"/>
    <property type="evidence" value="ECO:0007669"/>
    <property type="project" value="InterPro"/>
</dbReference>
<dbReference type="InterPro" id="IPR004136">
    <property type="entry name" value="NMO"/>
</dbReference>
<evidence type="ECO:0000256" key="1">
    <source>
        <dbReference type="ARBA" id="ARBA00022630"/>
    </source>
</evidence>
<dbReference type="PANTHER" id="PTHR32332:SF31">
    <property type="entry name" value="2-NITROPROPANE DIOXYGENASE FAMILY, PUTATIVE (AFU_ORTHOLOGUE AFUA_2G09850)-RELATED"/>
    <property type="match status" value="1"/>
</dbReference>
<dbReference type="InParanoid" id="A0A0C3FKN7"/>